<evidence type="ECO:0000256" key="13">
    <source>
        <dbReference type="ARBA" id="ARBA00022967"/>
    </source>
</evidence>
<protein>
    <recommendedName>
        <fullName evidence="5">Magnesium-transporting ATPase, P-type 1</fullName>
        <ecNumber evidence="4">7.2.2.14</ecNumber>
    </recommendedName>
    <alternativeName>
        <fullName evidence="16">Mg(2+) transport ATPase, P-type 1</fullName>
    </alternativeName>
</protein>
<keyword evidence="7" id="KW-0997">Cell inner membrane</keyword>
<feature type="transmembrane region" description="Helical" evidence="19">
    <location>
        <begin position="260"/>
        <end position="281"/>
    </location>
</feature>
<evidence type="ECO:0000256" key="6">
    <source>
        <dbReference type="ARBA" id="ARBA00022475"/>
    </source>
</evidence>
<keyword evidence="6" id="KW-1003">Cell membrane</keyword>
<keyword evidence="10" id="KW-0547">Nucleotide-binding</keyword>
<name>A0ABN2GHX0_9ACTN</name>
<dbReference type="Gene3D" id="3.40.1110.10">
    <property type="entry name" value="Calcium-transporting ATPase, cytoplasmic domain N"/>
    <property type="match status" value="1"/>
</dbReference>
<dbReference type="InterPro" id="IPR023299">
    <property type="entry name" value="ATPase_P-typ_cyto_dom_N"/>
</dbReference>
<evidence type="ECO:0000256" key="3">
    <source>
        <dbReference type="ARBA" id="ARBA00008746"/>
    </source>
</evidence>
<feature type="transmembrane region" description="Helical" evidence="19">
    <location>
        <begin position="801"/>
        <end position="823"/>
    </location>
</feature>
<feature type="transmembrane region" description="Helical" evidence="19">
    <location>
        <begin position="231"/>
        <end position="254"/>
    </location>
</feature>
<dbReference type="InterPro" id="IPR006415">
    <property type="entry name" value="P-type_ATPase_IIIB"/>
</dbReference>
<keyword evidence="22" id="KW-1185">Reference proteome</keyword>
<dbReference type="InterPro" id="IPR023214">
    <property type="entry name" value="HAD_sf"/>
</dbReference>
<evidence type="ECO:0000256" key="2">
    <source>
        <dbReference type="ARBA" id="ARBA00004429"/>
    </source>
</evidence>
<evidence type="ECO:0000256" key="10">
    <source>
        <dbReference type="ARBA" id="ARBA00022741"/>
    </source>
</evidence>
<dbReference type="InterPro" id="IPR018303">
    <property type="entry name" value="ATPase_P-typ_P_site"/>
</dbReference>
<dbReference type="EMBL" id="BAAANY010000008">
    <property type="protein sequence ID" value="GAA1671513.1"/>
    <property type="molecule type" value="Genomic_DNA"/>
</dbReference>
<dbReference type="SUPFAM" id="SSF81660">
    <property type="entry name" value="Metal cation-transporting ATPase, ATP-binding domain N"/>
    <property type="match status" value="1"/>
</dbReference>
<comment type="catalytic activity">
    <reaction evidence="18">
        <text>ATP + H2O = ADP + phosphate + H(+)</text>
        <dbReference type="Rhea" id="RHEA:13065"/>
        <dbReference type="ChEBI" id="CHEBI:15377"/>
        <dbReference type="ChEBI" id="CHEBI:15378"/>
        <dbReference type="ChEBI" id="CHEBI:30616"/>
        <dbReference type="ChEBI" id="CHEBI:43474"/>
        <dbReference type="ChEBI" id="CHEBI:456216"/>
    </reaction>
</comment>
<organism evidence="21 22">
    <name type="scientific">Fodinicola feengrottensis</name>
    <dbReference type="NCBI Taxonomy" id="435914"/>
    <lineage>
        <taxon>Bacteria</taxon>
        <taxon>Bacillati</taxon>
        <taxon>Actinomycetota</taxon>
        <taxon>Actinomycetes</taxon>
        <taxon>Mycobacteriales</taxon>
        <taxon>Fodinicola</taxon>
    </lineage>
</organism>
<evidence type="ECO:0000256" key="15">
    <source>
        <dbReference type="ARBA" id="ARBA00023136"/>
    </source>
</evidence>
<dbReference type="InterPro" id="IPR004014">
    <property type="entry name" value="ATPase_P-typ_cation-transptr_N"/>
</dbReference>
<evidence type="ECO:0000256" key="19">
    <source>
        <dbReference type="SAM" id="Phobius"/>
    </source>
</evidence>
<feature type="transmembrane region" description="Helical" evidence="19">
    <location>
        <begin position="50"/>
        <end position="69"/>
    </location>
</feature>
<evidence type="ECO:0000256" key="16">
    <source>
        <dbReference type="ARBA" id="ARBA00029806"/>
    </source>
</evidence>
<evidence type="ECO:0000259" key="20">
    <source>
        <dbReference type="SMART" id="SM00831"/>
    </source>
</evidence>
<evidence type="ECO:0000256" key="1">
    <source>
        <dbReference type="ARBA" id="ARBA00003954"/>
    </source>
</evidence>
<keyword evidence="14 19" id="KW-1133">Transmembrane helix</keyword>
<dbReference type="SFLD" id="SFLDF00027">
    <property type="entry name" value="p-type_atpase"/>
    <property type="match status" value="1"/>
</dbReference>
<evidence type="ECO:0000256" key="12">
    <source>
        <dbReference type="ARBA" id="ARBA00022842"/>
    </source>
</evidence>
<comment type="function">
    <text evidence="1">Mediates magnesium influx to the cytosol.</text>
</comment>
<dbReference type="Pfam" id="PF00690">
    <property type="entry name" value="Cation_ATPase_N"/>
    <property type="match status" value="1"/>
</dbReference>
<dbReference type="RefSeq" id="WP_344309364.1">
    <property type="nucleotide sequence ID" value="NZ_BAAANY010000008.1"/>
</dbReference>
<keyword evidence="12" id="KW-0460">Magnesium</keyword>
<dbReference type="Pfam" id="PF00689">
    <property type="entry name" value="Cation_ATPase_C"/>
    <property type="match status" value="1"/>
</dbReference>
<evidence type="ECO:0000256" key="14">
    <source>
        <dbReference type="ARBA" id="ARBA00022989"/>
    </source>
</evidence>
<dbReference type="SUPFAM" id="SSF81653">
    <property type="entry name" value="Calcium ATPase, transduction domain A"/>
    <property type="match status" value="1"/>
</dbReference>
<dbReference type="InterPro" id="IPR023298">
    <property type="entry name" value="ATPase_P-typ_TM_dom_sf"/>
</dbReference>
<evidence type="ECO:0000313" key="22">
    <source>
        <dbReference type="Proteomes" id="UP001500618"/>
    </source>
</evidence>
<proteinExistence type="inferred from homology"/>
<dbReference type="PROSITE" id="PS00154">
    <property type="entry name" value="ATPASE_E1_E2"/>
    <property type="match status" value="1"/>
</dbReference>
<evidence type="ECO:0000313" key="21">
    <source>
        <dbReference type="EMBL" id="GAA1671513.1"/>
    </source>
</evidence>
<dbReference type="EC" id="7.2.2.14" evidence="4"/>
<evidence type="ECO:0000256" key="11">
    <source>
        <dbReference type="ARBA" id="ARBA00022840"/>
    </source>
</evidence>
<dbReference type="SFLD" id="SFLDG00002">
    <property type="entry name" value="C1.7:_P-type_atpase_like"/>
    <property type="match status" value="1"/>
</dbReference>
<gene>
    <name evidence="21" type="primary">mgtA</name>
    <name evidence="21" type="ORF">GCM10009765_21150</name>
</gene>
<keyword evidence="15 19" id="KW-0472">Membrane</keyword>
<evidence type="ECO:0000256" key="18">
    <source>
        <dbReference type="ARBA" id="ARBA00049360"/>
    </source>
</evidence>
<dbReference type="PANTHER" id="PTHR42861">
    <property type="entry name" value="CALCIUM-TRANSPORTING ATPASE"/>
    <property type="match status" value="1"/>
</dbReference>
<evidence type="ECO:0000256" key="4">
    <source>
        <dbReference type="ARBA" id="ARBA00012786"/>
    </source>
</evidence>
<evidence type="ECO:0000256" key="8">
    <source>
        <dbReference type="ARBA" id="ARBA00022553"/>
    </source>
</evidence>
<dbReference type="Proteomes" id="UP001500618">
    <property type="component" value="Unassembled WGS sequence"/>
</dbReference>
<dbReference type="Pfam" id="PF13246">
    <property type="entry name" value="Cation_ATPase"/>
    <property type="match status" value="1"/>
</dbReference>
<evidence type="ECO:0000256" key="7">
    <source>
        <dbReference type="ARBA" id="ARBA00022519"/>
    </source>
</evidence>
<dbReference type="InterPro" id="IPR044492">
    <property type="entry name" value="P_typ_ATPase_HD_dom"/>
</dbReference>
<dbReference type="PRINTS" id="PR01836">
    <property type="entry name" value="MGATPASE"/>
</dbReference>
<dbReference type="InterPro" id="IPR006068">
    <property type="entry name" value="ATPase_P-typ_cation-transptr_C"/>
</dbReference>
<reference evidence="21 22" key="1">
    <citation type="journal article" date="2019" name="Int. J. Syst. Evol. Microbiol.">
        <title>The Global Catalogue of Microorganisms (GCM) 10K type strain sequencing project: providing services to taxonomists for standard genome sequencing and annotation.</title>
        <authorList>
            <consortium name="The Broad Institute Genomics Platform"/>
            <consortium name="The Broad Institute Genome Sequencing Center for Infectious Disease"/>
            <person name="Wu L."/>
            <person name="Ma J."/>
        </authorList>
    </citation>
    <scope>NUCLEOTIDE SEQUENCE [LARGE SCALE GENOMIC DNA]</scope>
    <source>
        <strain evidence="21 22">JCM 14718</strain>
    </source>
</reference>
<dbReference type="NCBIfam" id="TIGR01524">
    <property type="entry name" value="ATPase-IIIB_Mg"/>
    <property type="match status" value="1"/>
</dbReference>
<dbReference type="InterPro" id="IPR059000">
    <property type="entry name" value="ATPase_P-type_domA"/>
</dbReference>
<keyword evidence="11" id="KW-0067">ATP-binding</keyword>
<dbReference type="Gene3D" id="3.40.50.1000">
    <property type="entry name" value="HAD superfamily/HAD-like"/>
    <property type="match status" value="1"/>
</dbReference>
<dbReference type="SUPFAM" id="SSF81665">
    <property type="entry name" value="Calcium ATPase, transmembrane domain M"/>
    <property type="match status" value="1"/>
</dbReference>
<evidence type="ECO:0000256" key="9">
    <source>
        <dbReference type="ARBA" id="ARBA00022692"/>
    </source>
</evidence>
<dbReference type="SMART" id="SM00831">
    <property type="entry name" value="Cation_ATPase_N"/>
    <property type="match status" value="1"/>
</dbReference>
<dbReference type="Gene3D" id="2.70.150.10">
    <property type="entry name" value="Calcium-transporting ATPase, cytoplasmic transduction domain A"/>
    <property type="match status" value="1"/>
</dbReference>
<evidence type="ECO:0000256" key="5">
    <source>
        <dbReference type="ARBA" id="ARBA00013555"/>
    </source>
</evidence>
<feature type="transmembrane region" description="Helical" evidence="19">
    <location>
        <begin position="704"/>
        <end position="727"/>
    </location>
</feature>
<feature type="transmembrane region" description="Helical" evidence="19">
    <location>
        <begin position="765"/>
        <end position="789"/>
    </location>
</feature>
<dbReference type="InterPro" id="IPR001757">
    <property type="entry name" value="P_typ_ATPase"/>
</dbReference>
<feature type="transmembrane region" description="Helical" evidence="19">
    <location>
        <begin position="733"/>
        <end position="753"/>
    </location>
</feature>
<dbReference type="InterPro" id="IPR036412">
    <property type="entry name" value="HAD-like_sf"/>
</dbReference>
<keyword evidence="9 19" id="KW-0812">Transmembrane</keyword>
<comment type="caution">
    <text evidence="21">The sequence shown here is derived from an EMBL/GenBank/DDBJ whole genome shotgun (WGS) entry which is preliminary data.</text>
</comment>
<sequence>MTRVVPLFGHSASSLRGLTETEATERLHAYGENTLDADLAPSVPMRARSALASPFVGLLAGLGAVFALLGDLRGAITVAVMVSLSVALRWWQQARSERAVRGLKDSVTTTATVRRRATADARPMDREVPFDDVVPGDVVKLMPGDLVPADVRLLSATNLLVDQSALSGETLPVHKDAPDDTSSVCFAGTSVVGGTGTGLVIATGPRTRFGAMARTPRSTARESSFDRGVRAVGWTLLRFMFVLAPFVLVVNGIVTANWAQALLFAVAVAVGLTPEMLPVIVTSNLARGAVLLAHRQVIVKRLGAIQDLGAMDVLCVDKTGTLTEDRIAYVQGFDTAGQADEEVVDYAGLACHFQDVADNRLDEAIAARSGAVPDALYRKVDEVPFDHVRRRSTIVVQRSRDEHLLITKGAPDEVLARCTAEPNGNLTDERRHALTELATGFEKRSVRLLAIATGHVPARLEHYTARDERDLTLRGFLGFVDPIAPGAAAAVATLREHGVAVKMLTGDNPYAAAQVCEQVGLDPGEVVLGDRVEATTDAELPALVTGASVFARLTPPQKARVVAALREASHTVGFIGDGVNDTAALRTADVGISVTTATDAAKDAADVILAQRDLSVLAAGVTEGRRTLGNTLKYVHATASSNFGNVLSLLVASVFLPFLPMLPIQLVVQNLLYDTAQLALPWDRVDESYLRAPRRWDAAGLARFMLVFGPVSSLFDVATFGVLAWVLGTTTPAFQAGWFLESLASQVLVVLVLRTRATNLRAHRPSGPVLAAASIVLLTGLLIPLSPLAGALHMGALPTAYFGWLPLILLSYVLTVQAVKIVYVRRSRGWM</sequence>
<dbReference type="InterPro" id="IPR008250">
    <property type="entry name" value="ATPase_P-typ_transduc_dom_A_sf"/>
</dbReference>
<comment type="subcellular location">
    <subcellularLocation>
        <location evidence="2">Cell inner membrane</location>
        <topology evidence="2">Multi-pass membrane protein</topology>
    </subcellularLocation>
</comment>
<dbReference type="SFLD" id="SFLDS00003">
    <property type="entry name" value="Haloacid_Dehalogenase"/>
    <property type="match status" value="1"/>
</dbReference>
<dbReference type="Pfam" id="PF00122">
    <property type="entry name" value="E1-E2_ATPase"/>
    <property type="match status" value="1"/>
</dbReference>
<dbReference type="Gene3D" id="1.20.1110.10">
    <property type="entry name" value="Calcium-transporting ATPase, transmembrane domain"/>
    <property type="match status" value="1"/>
</dbReference>
<feature type="transmembrane region" description="Helical" evidence="19">
    <location>
        <begin position="75"/>
        <end position="91"/>
    </location>
</feature>
<comment type="similarity">
    <text evidence="3">Belongs to the cation transport ATPase (P-type) (TC 3.A.3) family. Type IIIB subfamily.</text>
</comment>
<feature type="domain" description="Cation-transporting P-type ATPase N-terminal" evidence="20">
    <location>
        <begin position="6"/>
        <end position="71"/>
    </location>
</feature>
<keyword evidence="8" id="KW-0597">Phosphoprotein</keyword>
<evidence type="ECO:0000256" key="17">
    <source>
        <dbReference type="ARBA" id="ARBA00047295"/>
    </source>
</evidence>
<comment type="catalytic activity">
    <reaction evidence="17">
        <text>Mg(2+)(out) + ATP + H2O = Mg(2+)(in) + ADP + phosphate + H(+)</text>
        <dbReference type="Rhea" id="RHEA:10260"/>
        <dbReference type="ChEBI" id="CHEBI:15377"/>
        <dbReference type="ChEBI" id="CHEBI:15378"/>
        <dbReference type="ChEBI" id="CHEBI:18420"/>
        <dbReference type="ChEBI" id="CHEBI:30616"/>
        <dbReference type="ChEBI" id="CHEBI:43474"/>
        <dbReference type="ChEBI" id="CHEBI:456216"/>
        <dbReference type="EC" id="7.2.2.14"/>
    </reaction>
</comment>
<dbReference type="SUPFAM" id="SSF56784">
    <property type="entry name" value="HAD-like"/>
    <property type="match status" value="1"/>
</dbReference>
<accession>A0ABN2GHX0</accession>
<dbReference type="NCBIfam" id="TIGR01494">
    <property type="entry name" value="ATPase_P-type"/>
    <property type="match status" value="2"/>
</dbReference>
<keyword evidence="13" id="KW-1278">Translocase</keyword>